<dbReference type="InterPro" id="IPR033932">
    <property type="entry name" value="YtcJ-like"/>
</dbReference>
<dbReference type="Gene3D" id="3.10.310.70">
    <property type="match status" value="1"/>
</dbReference>
<evidence type="ECO:0000313" key="2">
    <source>
        <dbReference type="EMBL" id="MCK1788962.1"/>
    </source>
</evidence>
<organism evidence="2 3">
    <name type="scientific">Pseudomonas violetae</name>
    <dbReference type="NCBI Taxonomy" id="2915813"/>
    <lineage>
        <taxon>Bacteria</taxon>
        <taxon>Pseudomonadati</taxon>
        <taxon>Pseudomonadota</taxon>
        <taxon>Gammaproteobacteria</taxon>
        <taxon>Pseudomonadales</taxon>
        <taxon>Pseudomonadaceae</taxon>
        <taxon>Pseudomonas</taxon>
    </lineage>
</organism>
<dbReference type="SUPFAM" id="SSF51556">
    <property type="entry name" value="Metallo-dependent hydrolases"/>
    <property type="match status" value="1"/>
</dbReference>
<evidence type="ECO:0000313" key="3">
    <source>
        <dbReference type="Proteomes" id="UP001299876"/>
    </source>
</evidence>
<reference evidence="2 3" key="1">
    <citation type="submission" date="2022-02" db="EMBL/GenBank/DDBJ databases">
        <title>Comparative genomics of the first Antarctic Pseudomonas spp. capable of biotransforming 2,4,6-Trinitrotoluene.</title>
        <authorList>
            <person name="Cabrera M.A."/>
            <person name="Marquez S.L."/>
            <person name="Perez-Donoso J.M."/>
        </authorList>
    </citation>
    <scope>NUCLEOTIDE SEQUENCE [LARGE SCALE GENOMIC DNA]</scope>
    <source>
        <strain evidence="2 3">TNT19</strain>
    </source>
</reference>
<name>A0ABT0ETA4_9PSED</name>
<gene>
    <name evidence="2" type="ORF">L9059_01915</name>
</gene>
<dbReference type="PANTHER" id="PTHR22642:SF2">
    <property type="entry name" value="PROTEIN LONG AFTER FAR-RED 3"/>
    <property type="match status" value="1"/>
</dbReference>
<proteinExistence type="predicted"/>
<feature type="domain" description="Amidohydrolase 3" evidence="1">
    <location>
        <begin position="50"/>
        <end position="546"/>
    </location>
</feature>
<dbReference type="RefSeq" id="WP_247286614.1">
    <property type="nucleotide sequence ID" value="NZ_JAKNRW010000001.1"/>
</dbReference>
<protein>
    <submittedName>
        <fullName evidence="2">Amidohydrolase</fullName>
    </submittedName>
</protein>
<sequence length="548" mass="60476">MANYAFINGQIITVDIDDRICEAVLVEGQHIKAVGTTDEIMTLADDRFVVIDLKGRTLMPGFIDAHNHLTHQGAAFATVDFGYPAVSSIAALRDAVSHAVENCVPGKWVRGWGMNYEKYGDGRIPTRWDLDDISPDNPVCIVHVSGHNVLVNSVALRLAGVDDNTPDPDGGMFVRDDQGRITGYAYDSAQQLVTPTSVNVGHHGPDIGYDLPLEELVGDIDRACKAYLKVGITSVVDPQVTTREMPGYMEARKQGKLTIKTTCMYLSNHQNAINELGITDHIGNDLLSIGPMKYYCDGALIGGTALFYAEEPQGDHGCKCNKSAGRGYTYWRDIDAFKEALIDTHSRGMQFGVHTQGDMAMDIVLDAIEEAHRRFPRSDTRHRIEHCHGPSREQVARIKRLGVIPVTQPGQIEESGDDLVEIYGERRAKRFCPLRDMLDEGIPAVISTDAFVQSYKPFDAISAAVNRLSLTGYDMGQEQRVSVLEAIRAYTWNAAYSVYHENRKGSIEVGKLADLVIIDADFLSVPLDEIANQKVLMTVSDGEIVYQK</sequence>
<dbReference type="EMBL" id="JAKNRW010000001">
    <property type="protein sequence ID" value="MCK1788962.1"/>
    <property type="molecule type" value="Genomic_DNA"/>
</dbReference>
<dbReference type="CDD" id="cd01300">
    <property type="entry name" value="YtcJ_like"/>
    <property type="match status" value="1"/>
</dbReference>
<dbReference type="PANTHER" id="PTHR22642">
    <property type="entry name" value="IMIDAZOLONEPROPIONASE"/>
    <property type="match status" value="1"/>
</dbReference>
<dbReference type="SUPFAM" id="SSF51338">
    <property type="entry name" value="Composite domain of metallo-dependent hydrolases"/>
    <property type="match status" value="1"/>
</dbReference>
<keyword evidence="3" id="KW-1185">Reference proteome</keyword>
<dbReference type="Proteomes" id="UP001299876">
    <property type="component" value="Unassembled WGS sequence"/>
</dbReference>
<accession>A0ABT0ETA4</accession>
<dbReference type="Pfam" id="PF07969">
    <property type="entry name" value="Amidohydro_3"/>
    <property type="match status" value="1"/>
</dbReference>
<dbReference type="InterPro" id="IPR032466">
    <property type="entry name" value="Metal_Hydrolase"/>
</dbReference>
<dbReference type="InterPro" id="IPR011059">
    <property type="entry name" value="Metal-dep_hydrolase_composite"/>
</dbReference>
<comment type="caution">
    <text evidence="2">The sequence shown here is derived from an EMBL/GenBank/DDBJ whole genome shotgun (WGS) entry which is preliminary data.</text>
</comment>
<dbReference type="Gene3D" id="3.20.20.140">
    <property type="entry name" value="Metal-dependent hydrolases"/>
    <property type="match status" value="1"/>
</dbReference>
<dbReference type="Gene3D" id="2.30.40.10">
    <property type="entry name" value="Urease, subunit C, domain 1"/>
    <property type="match status" value="1"/>
</dbReference>
<dbReference type="InterPro" id="IPR013108">
    <property type="entry name" value="Amidohydro_3"/>
</dbReference>
<evidence type="ECO:0000259" key="1">
    <source>
        <dbReference type="Pfam" id="PF07969"/>
    </source>
</evidence>